<evidence type="ECO:0000256" key="1">
    <source>
        <dbReference type="SAM" id="MobiDB-lite"/>
    </source>
</evidence>
<evidence type="ECO:0000313" key="2">
    <source>
        <dbReference type="EMBL" id="CAK9180374.1"/>
    </source>
</evidence>
<evidence type="ECO:0008006" key="4">
    <source>
        <dbReference type="Google" id="ProtNLM"/>
    </source>
</evidence>
<feature type="compositionally biased region" description="Basic and acidic residues" evidence="1">
    <location>
        <begin position="197"/>
        <end position="206"/>
    </location>
</feature>
<sequence>MDKQAKPKNKLLKLLPRAASGITFQNIPFSPGKRSDHGNTNKPKTHIGKGFSGPMVSMIPAEARRKSKNSSFEAQEPTSPKVSCMGQIKHRKKMSKDKHASMPKEFKPFSTPPPVKNKPSTIKPVSSPAEVKKKPSTIRNIFGGGAKQAGRKSDASADKSTLRDRAPNMSQMSRFASGRDAFANFDWKATQISPEDSNDHRNYFSDDEREESDGEDEVIIPFSAPIIVNKYVSGVLNLEPRKEINIWKRRTMAQPTPLRVNTLVRTN</sequence>
<feature type="compositionally biased region" description="Polar residues" evidence="1">
    <location>
        <begin position="69"/>
        <end position="81"/>
    </location>
</feature>
<comment type="caution">
    <text evidence="2">The sequence shown here is derived from an EMBL/GenBank/DDBJ whole genome shotgun (WGS) entry which is preliminary data.</text>
</comment>
<name>A0ABC8UHC6_9AQUA</name>
<accession>A0ABC8UHC6</accession>
<reference evidence="2 3" key="1">
    <citation type="submission" date="2024-02" db="EMBL/GenBank/DDBJ databases">
        <authorList>
            <person name="Vignale AGUSTIN F."/>
            <person name="Sosa J E."/>
            <person name="Modenutti C."/>
        </authorList>
    </citation>
    <scope>NUCLEOTIDE SEQUENCE [LARGE SCALE GENOMIC DNA]</scope>
</reference>
<feature type="region of interest" description="Disordered" evidence="1">
    <location>
        <begin position="25"/>
        <end position="173"/>
    </location>
</feature>
<keyword evidence="3" id="KW-1185">Reference proteome</keyword>
<dbReference type="PANTHER" id="PTHR34779">
    <property type="entry name" value="OS09G0542900 PROTEIN"/>
    <property type="match status" value="1"/>
</dbReference>
<feature type="compositionally biased region" description="Acidic residues" evidence="1">
    <location>
        <begin position="207"/>
        <end position="216"/>
    </location>
</feature>
<dbReference type="EMBL" id="CAUOFW020007724">
    <property type="protein sequence ID" value="CAK9180374.1"/>
    <property type="molecule type" value="Genomic_DNA"/>
</dbReference>
<dbReference type="Proteomes" id="UP001642360">
    <property type="component" value="Unassembled WGS sequence"/>
</dbReference>
<dbReference type="PANTHER" id="PTHR34779:SF1">
    <property type="entry name" value="OS09G0542900 PROTEIN"/>
    <property type="match status" value="1"/>
</dbReference>
<evidence type="ECO:0000313" key="3">
    <source>
        <dbReference type="Proteomes" id="UP001642360"/>
    </source>
</evidence>
<dbReference type="InterPro" id="IPR038796">
    <property type="entry name" value="At1g76070-like"/>
</dbReference>
<proteinExistence type="predicted"/>
<feature type="region of interest" description="Disordered" evidence="1">
    <location>
        <begin position="190"/>
        <end position="216"/>
    </location>
</feature>
<protein>
    <recommendedName>
        <fullName evidence="4">Syringolide-induced protein 14-1-1</fullName>
    </recommendedName>
</protein>
<dbReference type="AlphaFoldDB" id="A0ABC8UHC6"/>
<organism evidence="2 3">
    <name type="scientific">Ilex paraguariensis</name>
    <name type="common">yerba mate</name>
    <dbReference type="NCBI Taxonomy" id="185542"/>
    <lineage>
        <taxon>Eukaryota</taxon>
        <taxon>Viridiplantae</taxon>
        <taxon>Streptophyta</taxon>
        <taxon>Embryophyta</taxon>
        <taxon>Tracheophyta</taxon>
        <taxon>Spermatophyta</taxon>
        <taxon>Magnoliopsida</taxon>
        <taxon>eudicotyledons</taxon>
        <taxon>Gunneridae</taxon>
        <taxon>Pentapetalae</taxon>
        <taxon>asterids</taxon>
        <taxon>campanulids</taxon>
        <taxon>Aquifoliales</taxon>
        <taxon>Aquifoliaceae</taxon>
        <taxon>Ilex</taxon>
    </lineage>
</organism>
<gene>
    <name evidence="2" type="ORF">ILEXP_LOCUS50367</name>
</gene>
<feature type="compositionally biased region" description="Basic and acidic residues" evidence="1">
    <location>
        <begin position="97"/>
        <end position="107"/>
    </location>
</feature>
<feature type="compositionally biased region" description="Basic and acidic residues" evidence="1">
    <location>
        <begin position="151"/>
        <end position="166"/>
    </location>
</feature>